<organism evidence="3 4">
    <name type="scientific">Plantimonas leprariae</name>
    <dbReference type="NCBI Taxonomy" id="2615207"/>
    <lineage>
        <taxon>Bacteria</taxon>
        <taxon>Pseudomonadati</taxon>
        <taxon>Pseudomonadota</taxon>
        <taxon>Alphaproteobacteria</taxon>
        <taxon>Hyphomicrobiales</taxon>
        <taxon>Aurantimonadaceae</taxon>
        <taxon>Plantimonas</taxon>
    </lineage>
</organism>
<dbReference type="GO" id="GO:0016787">
    <property type="term" value="F:hydrolase activity"/>
    <property type="evidence" value="ECO:0007669"/>
    <property type="project" value="UniProtKB-KW"/>
</dbReference>
<dbReference type="SUPFAM" id="SSF53474">
    <property type="entry name" value="alpha/beta-Hydrolases"/>
    <property type="match status" value="1"/>
</dbReference>
<dbReference type="InterPro" id="IPR029058">
    <property type="entry name" value="AB_hydrolase_fold"/>
</dbReference>
<evidence type="ECO:0000259" key="2">
    <source>
        <dbReference type="Pfam" id="PF00561"/>
    </source>
</evidence>
<dbReference type="Pfam" id="PF00561">
    <property type="entry name" value="Abhydrolase_1"/>
    <property type="match status" value="1"/>
</dbReference>
<dbReference type="InterPro" id="IPR000073">
    <property type="entry name" value="AB_hydrolase_1"/>
</dbReference>
<reference evidence="3 4" key="1">
    <citation type="submission" date="2019-09" db="EMBL/GenBank/DDBJ databases">
        <title>YIM 132180 draft genome.</title>
        <authorList>
            <person name="Zhang K."/>
        </authorList>
    </citation>
    <scope>NUCLEOTIDE SEQUENCE [LARGE SCALE GENOMIC DNA]</scope>
    <source>
        <strain evidence="3 4">YIM 132180</strain>
    </source>
</reference>
<name>A0A7V7PSI9_9HYPH</name>
<dbReference type="AlphaFoldDB" id="A0A7V7PSI9"/>
<dbReference type="Proteomes" id="UP000432089">
    <property type="component" value="Unassembled WGS sequence"/>
</dbReference>
<proteinExistence type="predicted"/>
<dbReference type="PANTHER" id="PTHR43329">
    <property type="entry name" value="EPOXIDE HYDROLASE"/>
    <property type="match status" value="1"/>
</dbReference>
<dbReference type="Gene3D" id="3.40.50.1820">
    <property type="entry name" value="alpha/beta hydrolase"/>
    <property type="match status" value="1"/>
</dbReference>
<comment type="caution">
    <text evidence="3">The sequence shown here is derived from an EMBL/GenBank/DDBJ whole genome shotgun (WGS) entry which is preliminary data.</text>
</comment>
<gene>
    <name evidence="3" type="ORF">F6X38_04585</name>
</gene>
<protein>
    <submittedName>
        <fullName evidence="3">Alpha/beta hydrolase</fullName>
    </submittedName>
</protein>
<dbReference type="InterPro" id="IPR000639">
    <property type="entry name" value="Epox_hydrolase-like"/>
</dbReference>
<keyword evidence="1 3" id="KW-0378">Hydrolase</keyword>
<dbReference type="RefSeq" id="WP_150968340.1">
    <property type="nucleotide sequence ID" value="NZ_VZDO01000002.1"/>
</dbReference>
<sequence>MTDPDVLLQPGWRESRKVVNGLSLHVVEAGREGGPLLVLLHGFPEFWWAWRHQITPLSDAGYHVVVPDMRGYNTSDAPQEVTAYHIDTLASDVIALADSYGAERLHLVGHDWGAVIGWWVAARYPDRLHRVVLMNGPHPDIWTPQALRHPTQALRSTYVAFFQLPFVPEATLGGFDFKGLRTMMTASAKSGTFEPDALDRYAEAWSHPGSLTAMLNYYRALRERPIAGEPARLAPPTLILWAGNDTFLERHVAEAGLALCDDGRLEFVEGASHWLHIERPERVNPRIVEFLKTGR</sequence>
<evidence type="ECO:0000313" key="3">
    <source>
        <dbReference type="EMBL" id="KAB0682080.1"/>
    </source>
</evidence>
<dbReference type="PRINTS" id="PR00412">
    <property type="entry name" value="EPOXHYDRLASE"/>
</dbReference>
<evidence type="ECO:0000313" key="4">
    <source>
        <dbReference type="Proteomes" id="UP000432089"/>
    </source>
</evidence>
<dbReference type="EMBL" id="VZDO01000002">
    <property type="protein sequence ID" value="KAB0682080.1"/>
    <property type="molecule type" value="Genomic_DNA"/>
</dbReference>
<dbReference type="PRINTS" id="PR00111">
    <property type="entry name" value="ABHYDROLASE"/>
</dbReference>
<keyword evidence="4" id="KW-1185">Reference proteome</keyword>
<accession>A0A7V7PSI9</accession>
<feature type="domain" description="AB hydrolase-1" evidence="2">
    <location>
        <begin position="35"/>
        <end position="280"/>
    </location>
</feature>
<evidence type="ECO:0000256" key="1">
    <source>
        <dbReference type="ARBA" id="ARBA00022801"/>
    </source>
</evidence>